<dbReference type="PROSITE" id="PS51257">
    <property type="entry name" value="PROKAR_LIPOPROTEIN"/>
    <property type="match status" value="1"/>
</dbReference>
<dbReference type="GO" id="GO:0016491">
    <property type="term" value="F:oxidoreductase activity"/>
    <property type="evidence" value="ECO:0007669"/>
    <property type="project" value="UniProtKB-KW"/>
</dbReference>
<protein>
    <submittedName>
        <fullName evidence="9">Multicopper oxidase</fullName>
    </submittedName>
</protein>
<dbReference type="PROSITE" id="PS00080">
    <property type="entry name" value="MULTICOPPER_OXIDASE2"/>
    <property type="match status" value="1"/>
</dbReference>
<feature type="domain" description="Plastocyanin-like" evidence="7">
    <location>
        <begin position="363"/>
        <end position="474"/>
    </location>
</feature>
<evidence type="ECO:0000313" key="10">
    <source>
        <dbReference type="Proteomes" id="UP000032233"/>
    </source>
</evidence>
<keyword evidence="4" id="KW-0411">Iron-sulfur</keyword>
<feature type="signal peptide" evidence="5">
    <location>
        <begin position="1"/>
        <end position="27"/>
    </location>
</feature>
<feature type="domain" description="Plastocyanin-like" evidence="6">
    <location>
        <begin position="212"/>
        <end position="303"/>
    </location>
</feature>
<accession>A0A0D2JIX5</accession>
<evidence type="ECO:0000259" key="8">
    <source>
        <dbReference type="Pfam" id="PF07732"/>
    </source>
</evidence>
<dbReference type="PATRIC" id="fig|1429043.3.peg.635"/>
<dbReference type="CDD" id="cd13896">
    <property type="entry name" value="CuRO_3_CopA"/>
    <property type="match status" value="1"/>
</dbReference>
<keyword evidence="4" id="KW-0408">Iron</keyword>
<keyword evidence="5" id="KW-0732">Signal</keyword>
<evidence type="ECO:0000259" key="7">
    <source>
        <dbReference type="Pfam" id="PF07731"/>
    </source>
</evidence>
<dbReference type="InterPro" id="IPR006311">
    <property type="entry name" value="TAT_signal"/>
</dbReference>
<proteinExistence type="predicted"/>
<evidence type="ECO:0000256" key="1">
    <source>
        <dbReference type="ARBA" id="ARBA00022723"/>
    </source>
</evidence>
<evidence type="ECO:0000259" key="6">
    <source>
        <dbReference type="Pfam" id="PF00394"/>
    </source>
</evidence>
<comment type="caution">
    <text evidence="9">The sequence shown here is derived from an EMBL/GenBank/DDBJ whole genome shotgun (WGS) entry which is preliminary data.</text>
</comment>
<dbReference type="Pfam" id="PF00394">
    <property type="entry name" value="Cu-oxidase"/>
    <property type="match status" value="1"/>
</dbReference>
<evidence type="ECO:0000256" key="2">
    <source>
        <dbReference type="ARBA" id="ARBA00023002"/>
    </source>
</evidence>
<evidence type="ECO:0000256" key="3">
    <source>
        <dbReference type="ARBA" id="ARBA00023008"/>
    </source>
</evidence>
<feature type="chain" id="PRO_5002261697" evidence="5">
    <location>
        <begin position="28"/>
        <end position="475"/>
    </location>
</feature>
<dbReference type="InterPro" id="IPR008972">
    <property type="entry name" value="Cupredoxin"/>
</dbReference>
<dbReference type="EMBL" id="AZAC01000002">
    <property type="protein sequence ID" value="KIX15636.1"/>
    <property type="molecule type" value="Genomic_DNA"/>
</dbReference>
<dbReference type="InterPro" id="IPR033138">
    <property type="entry name" value="Cu_oxidase_CS"/>
</dbReference>
<dbReference type="Proteomes" id="UP000032233">
    <property type="component" value="Unassembled WGS sequence"/>
</dbReference>
<dbReference type="GO" id="GO:0005507">
    <property type="term" value="F:copper ion binding"/>
    <property type="evidence" value="ECO:0007669"/>
    <property type="project" value="InterPro"/>
</dbReference>
<organism evidence="9 10">
    <name type="scientific">Dethiosulfatarculus sandiegensis</name>
    <dbReference type="NCBI Taxonomy" id="1429043"/>
    <lineage>
        <taxon>Bacteria</taxon>
        <taxon>Pseudomonadati</taxon>
        <taxon>Thermodesulfobacteriota</taxon>
        <taxon>Desulfarculia</taxon>
        <taxon>Desulfarculales</taxon>
        <taxon>Desulfarculaceae</taxon>
        <taxon>Dethiosulfatarculus</taxon>
    </lineage>
</organism>
<dbReference type="CDD" id="cd13861">
    <property type="entry name" value="CuRO_1_CumA_like"/>
    <property type="match status" value="1"/>
</dbReference>
<dbReference type="GO" id="GO:0051536">
    <property type="term" value="F:iron-sulfur cluster binding"/>
    <property type="evidence" value="ECO:0007669"/>
    <property type="project" value="UniProtKB-KW"/>
</dbReference>
<dbReference type="InterPro" id="IPR011706">
    <property type="entry name" value="Cu-oxidase_C"/>
</dbReference>
<dbReference type="PROSITE" id="PS51318">
    <property type="entry name" value="TAT"/>
    <property type="match status" value="1"/>
</dbReference>
<reference evidence="9 10" key="1">
    <citation type="submission" date="2013-11" db="EMBL/GenBank/DDBJ databases">
        <title>Metagenomic analysis of a methanogenic consortium involved in long chain n-alkane degradation.</title>
        <authorList>
            <person name="Davidova I.A."/>
            <person name="Callaghan A.V."/>
            <person name="Wawrik B."/>
            <person name="Pruitt S."/>
            <person name="Marks C."/>
            <person name="Duncan K.E."/>
            <person name="Suflita J.M."/>
        </authorList>
    </citation>
    <scope>NUCLEOTIDE SEQUENCE [LARGE SCALE GENOMIC DNA]</scope>
    <source>
        <strain evidence="9 10">SPR</strain>
    </source>
</reference>
<dbReference type="Gene3D" id="2.60.40.420">
    <property type="entry name" value="Cupredoxins - blue copper proteins"/>
    <property type="match status" value="2"/>
</dbReference>
<dbReference type="FunCoup" id="A0A0D2JIX5">
    <property type="interactions" value="83"/>
</dbReference>
<keyword evidence="10" id="KW-1185">Reference proteome</keyword>
<dbReference type="InterPro" id="IPR045087">
    <property type="entry name" value="Cu-oxidase_fam"/>
</dbReference>
<dbReference type="SUPFAM" id="SSF49503">
    <property type="entry name" value="Cupredoxins"/>
    <property type="match status" value="3"/>
</dbReference>
<name>A0A0D2JIX5_9BACT</name>
<evidence type="ECO:0000256" key="4">
    <source>
        <dbReference type="ARBA" id="ARBA00023014"/>
    </source>
</evidence>
<dbReference type="OrthoDB" id="9757546at2"/>
<dbReference type="InterPro" id="IPR011707">
    <property type="entry name" value="Cu-oxidase-like_N"/>
</dbReference>
<sequence>MPMDRRRFLLSSGTLALACLLPVPSLAKSPVPNNLRSFDLTAGLASTNLGTDRTFRVWSYNQGIPGPVIRVRTDDVLKVNFRNKLPHPSTVHWHGLPVPNSMDGVPGVTQQAVLPGDSFTYEFPCKPSGTYIYHSHQGLQLDRGLYGALIVDDPNDSLTHDQDFVLVLEDWAMVDGGGPEAGKRKPAGRMMHGGRGMMRGPGGWSGSGPLSEPVYNAYAVNGRIYPHTKPVKLKKGEKVRLRVCNASSSTIYDLRLAGHSFTIVRTDGRPIKPVKAEVLRIGMGERYDLELVADNPGNWLLGAYESGWGESGLKLPFVYEGKEDIKPVAPSFRRGLAYPGYFDFQAAAPSTEAYQEPARWYRQVLSGGMHSPYWTINGRGYPDSEVLRADLGQVVRLAYINHSHMPHPMHLHGHFFKLVNPSLPPEKWISKDTLIVDPMQRLEVQFLADNPGDWFHHCHHLYHMEAGMANIVRVA</sequence>
<keyword evidence="3" id="KW-0186">Copper</keyword>
<dbReference type="STRING" id="1429043.X474_03040"/>
<dbReference type="Pfam" id="PF07731">
    <property type="entry name" value="Cu-oxidase_2"/>
    <property type="match status" value="1"/>
</dbReference>
<dbReference type="PANTHER" id="PTHR11709:SF394">
    <property type="entry name" value="FI03373P-RELATED"/>
    <property type="match status" value="1"/>
</dbReference>
<gene>
    <name evidence="9" type="ORF">X474_03040</name>
</gene>
<dbReference type="AlphaFoldDB" id="A0A0D2JIX5"/>
<evidence type="ECO:0000313" key="9">
    <source>
        <dbReference type="EMBL" id="KIX15636.1"/>
    </source>
</evidence>
<dbReference type="Pfam" id="PF07732">
    <property type="entry name" value="Cu-oxidase_3"/>
    <property type="match status" value="1"/>
</dbReference>
<dbReference type="PANTHER" id="PTHR11709">
    <property type="entry name" value="MULTI-COPPER OXIDASE"/>
    <property type="match status" value="1"/>
</dbReference>
<dbReference type="InterPro" id="IPR002355">
    <property type="entry name" value="Cu_oxidase_Cu_BS"/>
</dbReference>
<dbReference type="InterPro" id="IPR034279">
    <property type="entry name" value="CuRO_3_CopA"/>
</dbReference>
<dbReference type="PROSITE" id="PS00079">
    <property type="entry name" value="MULTICOPPER_OXIDASE1"/>
    <property type="match status" value="1"/>
</dbReference>
<dbReference type="InParanoid" id="A0A0D2JIX5"/>
<feature type="domain" description="Plastocyanin-like" evidence="8">
    <location>
        <begin position="55"/>
        <end position="155"/>
    </location>
</feature>
<evidence type="ECO:0000256" key="5">
    <source>
        <dbReference type="SAM" id="SignalP"/>
    </source>
</evidence>
<keyword evidence="2" id="KW-0560">Oxidoreductase</keyword>
<dbReference type="InterPro" id="IPR001117">
    <property type="entry name" value="Cu-oxidase_2nd"/>
</dbReference>
<keyword evidence="1" id="KW-0479">Metal-binding</keyword>